<dbReference type="PRINTS" id="PR00079">
    <property type="entry name" value="G6PDHDRGNASE"/>
</dbReference>
<name>U6M8Y2_EIMMA</name>
<dbReference type="GO" id="GO:0004345">
    <property type="term" value="F:glucose-6-phosphate dehydrogenase activity"/>
    <property type="evidence" value="ECO:0007669"/>
    <property type="project" value="UniProtKB-EC"/>
</dbReference>
<feature type="domain" description="Glucose-6-phosphate dehydrogenase C-terminal" evidence="9">
    <location>
        <begin position="138"/>
        <end position="422"/>
    </location>
</feature>
<comment type="function">
    <text evidence="7">Catalyzes the rate-limiting step of the oxidative pentose-phosphate pathway, which represents a route for the dissimilation of carbohydrates besides glycolysis.</text>
</comment>
<dbReference type="InterPro" id="IPR022675">
    <property type="entry name" value="G6P_DH_C"/>
</dbReference>
<keyword evidence="3 7" id="KW-0313">Glucose metabolism</keyword>
<dbReference type="SUPFAM" id="SSF51735">
    <property type="entry name" value="NAD(P)-binding Rossmann-fold domains"/>
    <property type="match status" value="1"/>
</dbReference>
<reference evidence="10" key="1">
    <citation type="submission" date="2013-10" db="EMBL/GenBank/DDBJ databases">
        <title>Genomic analysis of the causative agents of coccidiosis in chickens.</title>
        <authorList>
            <person name="Reid A.J."/>
            <person name="Blake D."/>
            <person name="Billington K."/>
            <person name="Browne H."/>
            <person name="Dunn M."/>
            <person name="Hung S."/>
            <person name="Kawahara F."/>
            <person name="Miranda-Saavedra D."/>
            <person name="Mourier T."/>
            <person name="Nagra H."/>
            <person name="Otto T.D."/>
            <person name="Rawlings N."/>
            <person name="Sanchez A."/>
            <person name="Sanders M."/>
            <person name="Subramaniam C."/>
            <person name="Tay Y."/>
            <person name="Dear P."/>
            <person name="Doerig C."/>
            <person name="Gruber A."/>
            <person name="Parkinson J."/>
            <person name="Shirley M."/>
            <person name="Wan K.L."/>
            <person name="Berriman M."/>
            <person name="Tomley F."/>
            <person name="Pain A."/>
        </authorList>
    </citation>
    <scope>NUCLEOTIDE SEQUENCE [LARGE SCALE GENOMIC DNA]</scope>
    <source>
        <strain evidence="10">Weybridge</strain>
    </source>
</reference>
<dbReference type="OMA" id="ERAGYYE"/>
<evidence type="ECO:0000259" key="8">
    <source>
        <dbReference type="Pfam" id="PF00479"/>
    </source>
</evidence>
<dbReference type="Proteomes" id="UP000030763">
    <property type="component" value="Unassembled WGS sequence"/>
</dbReference>
<dbReference type="UniPathway" id="UPA00115">
    <property type="reaction ID" value="UER00408"/>
</dbReference>
<dbReference type="GO" id="GO:0050661">
    <property type="term" value="F:NADP binding"/>
    <property type="evidence" value="ECO:0007669"/>
    <property type="project" value="InterPro"/>
</dbReference>
<dbReference type="Gene3D" id="3.40.50.720">
    <property type="entry name" value="NAD(P)-binding Rossmann-like Domain"/>
    <property type="match status" value="1"/>
</dbReference>
<keyword evidence="6 7" id="KW-0119">Carbohydrate metabolism</keyword>
<dbReference type="OrthoDB" id="60984at2759"/>
<dbReference type="Pfam" id="PF00479">
    <property type="entry name" value="G6PD_N"/>
    <property type="match status" value="1"/>
</dbReference>
<dbReference type="SUPFAM" id="SSF55347">
    <property type="entry name" value="Glyceraldehyde-3-phosphate dehydrogenase-like, C-terminal domain"/>
    <property type="match status" value="1"/>
</dbReference>
<evidence type="ECO:0000256" key="5">
    <source>
        <dbReference type="ARBA" id="ARBA00023002"/>
    </source>
</evidence>
<dbReference type="AlphaFoldDB" id="U6M8Y2"/>
<dbReference type="Gene3D" id="3.30.360.10">
    <property type="entry name" value="Dihydrodipicolinate Reductase, domain 2"/>
    <property type="match status" value="1"/>
</dbReference>
<dbReference type="GO" id="GO:0006006">
    <property type="term" value="P:glucose metabolic process"/>
    <property type="evidence" value="ECO:0007669"/>
    <property type="project" value="UniProtKB-KW"/>
</dbReference>
<evidence type="ECO:0000256" key="6">
    <source>
        <dbReference type="ARBA" id="ARBA00023277"/>
    </source>
</evidence>
<evidence type="ECO:0000313" key="10">
    <source>
        <dbReference type="EMBL" id="CDJ58110.1"/>
    </source>
</evidence>
<dbReference type="InterPro" id="IPR019796">
    <property type="entry name" value="G6P_DH_AS"/>
</dbReference>
<dbReference type="PANTHER" id="PTHR23429:SF0">
    <property type="entry name" value="GLUCOSE-6-PHOSPHATE 1-DEHYDROGENASE"/>
    <property type="match status" value="1"/>
</dbReference>
<dbReference type="GeneID" id="25335381"/>
<comment type="similarity">
    <text evidence="2 7">Belongs to the glucose-6-phosphate dehydrogenase family.</text>
</comment>
<feature type="domain" description="Glucose-6-phosphate dehydrogenase NAD-binding" evidence="8">
    <location>
        <begin position="18"/>
        <end position="132"/>
    </location>
</feature>
<dbReference type="PROSITE" id="PS00069">
    <property type="entry name" value="G6P_DEHYDROGENASE"/>
    <property type="match status" value="1"/>
</dbReference>
<protein>
    <recommendedName>
        <fullName evidence="7">Glucose-6-phosphate 1-dehydrogenase</fullName>
        <ecNumber evidence="7">1.1.1.49</ecNumber>
    </recommendedName>
</protein>
<dbReference type="PIRSF" id="PIRSF000110">
    <property type="entry name" value="G6PD"/>
    <property type="match status" value="1"/>
</dbReference>
<evidence type="ECO:0000256" key="1">
    <source>
        <dbReference type="ARBA" id="ARBA00004937"/>
    </source>
</evidence>
<proteinExistence type="inferred from homology"/>
<gene>
    <name evidence="10" type="ORF">EMWEY_00013950</name>
</gene>
<dbReference type="PANTHER" id="PTHR23429">
    <property type="entry name" value="GLUCOSE-6-PHOSPHATE 1-DEHYDROGENASE G6PD"/>
    <property type="match status" value="1"/>
</dbReference>
<organism evidence="10 11">
    <name type="scientific">Eimeria maxima</name>
    <name type="common">Coccidian parasite</name>
    <dbReference type="NCBI Taxonomy" id="5804"/>
    <lineage>
        <taxon>Eukaryota</taxon>
        <taxon>Sar</taxon>
        <taxon>Alveolata</taxon>
        <taxon>Apicomplexa</taxon>
        <taxon>Conoidasida</taxon>
        <taxon>Coccidia</taxon>
        <taxon>Eucoccidiorida</taxon>
        <taxon>Eimeriorina</taxon>
        <taxon>Eimeriidae</taxon>
        <taxon>Eimeria</taxon>
    </lineage>
</organism>
<dbReference type="InterPro" id="IPR001282">
    <property type="entry name" value="G6P_DH"/>
</dbReference>
<evidence type="ECO:0000256" key="4">
    <source>
        <dbReference type="ARBA" id="ARBA00022857"/>
    </source>
</evidence>
<sequence length="437" mass="50765">ELSTYFSRQVAPLSSKCEDLVQRFRSICSYICGDGYDDEVALKKLSHHLDTLEGPDGHNNRLFYLALPPQLFALNVRSIRKHCWTQRGWNRVVVEKPFGRDSESSEKLSNELMEVLQEKEIYRIDHYLGKEMTLSIIALRFANVAFKHLFHRHNVRCVRITFKEDIGTKGRGGYFNSYGIIRDVMQNHMLQLLTLIAMEPPASLSDEDVRDEKVKVLKQMPPIKLEETILGQYTASTDGTQPGYLDDPGVPADSRTPTFCACALWIENERWRDVPFIFKAGKALEKRCTEIRIQLRPIAQSFYPEEELSENELVIIVQPREAIYLKFYTKKPGLASGLQLTELDLSVMDRLQVDRLPDAYERLLLDVIKGDRQNFVRTDELREAWRIFTPLLKQIDEPGVKPEPYPYGSHGPESAYTFIQRFYSYHKEARYQWHAKH</sequence>
<dbReference type="GO" id="GO:0009051">
    <property type="term" value="P:pentose-phosphate shunt, oxidative branch"/>
    <property type="evidence" value="ECO:0007669"/>
    <property type="project" value="TreeGrafter"/>
</dbReference>
<keyword evidence="5 7" id="KW-0560">Oxidoreductase</keyword>
<dbReference type="InterPro" id="IPR022674">
    <property type="entry name" value="G6P_DH_NAD-bd"/>
</dbReference>
<dbReference type="EC" id="1.1.1.49" evidence="7"/>
<dbReference type="EMBL" id="HG719485">
    <property type="protein sequence ID" value="CDJ58110.1"/>
    <property type="molecule type" value="Genomic_DNA"/>
</dbReference>
<dbReference type="Pfam" id="PF02781">
    <property type="entry name" value="G6PD_C"/>
    <property type="match status" value="1"/>
</dbReference>
<keyword evidence="4 7" id="KW-0521">NADP</keyword>
<evidence type="ECO:0000259" key="9">
    <source>
        <dbReference type="Pfam" id="PF02781"/>
    </source>
</evidence>
<dbReference type="RefSeq" id="XP_013334758.1">
    <property type="nucleotide sequence ID" value="XM_013479304.1"/>
</dbReference>
<evidence type="ECO:0000256" key="2">
    <source>
        <dbReference type="ARBA" id="ARBA00009975"/>
    </source>
</evidence>
<dbReference type="VEuPathDB" id="ToxoDB:EMWEY_00013950"/>
<keyword evidence="11" id="KW-1185">Reference proteome</keyword>
<accession>U6M8Y2</accession>
<comment type="pathway">
    <text evidence="1 7">Carbohydrate degradation; pentose phosphate pathway; D-ribulose 5-phosphate from D-glucose 6-phosphate (oxidative stage): step 1/3.</text>
</comment>
<evidence type="ECO:0000256" key="7">
    <source>
        <dbReference type="RuleBase" id="RU362120"/>
    </source>
</evidence>
<dbReference type="NCBIfam" id="TIGR00871">
    <property type="entry name" value="zwf"/>
    <property type="match status" value="1"/>
</dbReference>
<dbReference type="InterPro" id="IPR036291">
    <property type="entry name" value="NAD(P)-bd_dom_sf"/>
</dbReference>
<feature type="non-terminal residue" evidence="10">
    <location>
        <position position="1"/>
    </location>
</feature>
<reference evidence="10" key="2">
    <citation type="submission" date="2013-10" db="EMBL/GenBank/DDBJ databases">
        <authorList>
            <person name="Aslett M."/>
        </authorList>
    </citation>
    <scope>NUCLEOTIDE SEQUENCE [LARGE SCALE GENOMIC DNA]</scope>
    <source>
        <strain evidence="10">Weybridge</strain>
    </source>
</reference>
<dbReference type="HAMAP" id="MF_00966">
    <property type="entry name" value="G6PD"/>
    <property type="match status" value="1"/>
</dbReference>
<evidence type="ECO:0000256" key="3">
    <source>
        <dbReference type="ARBA" id="ARBA00022526"/>
    </source>
</evidence>
<evidence type="ECO:0000313" key="11">
    <source>
        <dbReference type="Proteomes" id="UP000030763"/>
    </source>
</evidence>
<comment type="catalytic activity">
    <reaction evidence="7">
        <text>D-glucose 6-phosphate + NADP(+) = 6-phospho-D-glucono-1,5-lactone + NADPH + H(+)</text>
        <dbReference type="Rhea" id="RHEA:15841"/>
        <dbReference type="ChEBI" id="CHEBI:15378"/>
        <dbReference type="ChEBI" id="CHEBI:57783"/>
        <dbReference type="ChEBI" id="CHEBI:57955"/>
        <dbReference type="ChEBI" id="CHEBI:58349"/>
        <dbReference type="ChEBI" id="CHEBI:61548"/>
        <dbReference type="EC" id="1.1.1.49"/>
    </reaction>
</comment>